<organism evidence="8 9">
    <name type="scientific">Novosphingobium cyanobacteriorum</name>
    <dbReference type="NCBI Taxonomy" id="3024215"/>
    <lineage>
        <taxon>Bacteria</taxon>
        <taxon>Pseudomonadati</taxon>
        <taxon>Pseudomonadota</taxon>
        <taxon>Alphaproteobacteria</taxon>
        <taxon>Sphingomonadales</taxon>
        <taxon>Sphingomonadaceae</taxon>
        <taxon>Novosphingobium</taxon>
    </lineage>
</organism>
<dbReference type="InterPro" id="IPR006311">
    <property type="entry name" value="TAT_signal"/>
</dbReference>
<comment type="catalytic activity">
    <reaction evidence="1">
        <text>L-alanine = D-alanine</text>
        <dbReference type="Rhea" id="RHEA:20249"/>
        <dbReference type="ChEBI" id="CHEBI:57416"/>
        <dbReference type="ChEBI" id="CHEBI:57972"/>
        <dbReference type="EC" id="5.1.1.1"/>
    </reaction>
</comment>
<dbReference type="Pfam" id="PF01168">
    <property type="entry name" value="Ala_racemase_N"/>
    <property type="match status" value="1"/>
</dbReference>
<keyword evidence="5" id="KW-0663">Pyridoxal phosphate</keyword>
<dbReference type="InterPro" id="IPR001608">
    <property type="entry name" value="Ala_racemase_N"/>
</dbReference>
<dbReference type="PANTHER" id="PTHR30511:SF0">
    <property type="entry name" value="ALANINE RACEMASE, CATABOLIC-RELATED"/>
    <property type="match status" value="1"/>
</dbReference>
<reference evidence="8 9" key="1">
    <citation type="submission" date="2023-03" db="EMBL/GenBank/DDBJ databases">
        <title>Novosphingobium cyanobacteriorum sp. nov., isolated from a eutrophic reservoir during the Microcystis bloom period.</title>
        <authorList>
            <person name="Kang M."/>
            <person name="Le V."/>
            <person name="Ko S.-R."/>
            <person name="Lee S.-A."/>
            <person name="Ahn C.-Y."/>
        </authorList>
    </citation>
    <scope>NUCLEOTIDE SEQUENCE [LARGE SCALE GENOMIC DNA]</scope>
    <source>
        <strain evidence="8 9">HBC54</strain>
    </source>
</reference>
<dbReference type="SUPFAM" id="SSF51419">
    <property type="entry name" value="PLP-binding barrel"/>
    <property type="match status" value="1"/>
</dbReference>
<dbReference type="NCBIfam" id="TIGR00492">
    <property type="entry name" value="alr"/>
    <property type="match status" value="1"/>
</dbReference>
<dbReference type="SUPFAM" id="SSF50621">
    <property type="entry name" value="Alanine racemase C-terminal domain-like"/>
    <property type="match status" value="1"/>
</dbReference>
<feature type="domain" description="Alanine racemase C-terminal" evidence="7">
    <location>
        <begin position="285"/>
        <end position="426"/>
    </location>
</feature>
<comment type="similarity">
    <text evidence="3">Belongs to the alanine racemase family.</text>
</comment>
<accession>A0ABT6CCV9</accession>
<dbReference type="Pfam" id="PF00842">
    <property type="entry name" value="Ala_racemase_C"/>
    <property type="match status" value="1"/>
</dbReference>
<name>A0ABT6CCV9_9SPHN</name>
<dbReference type="Gene3D" id="3.20.20.10">
    <property type="entry name" value="Alanine racemase"/>
    <property type="match status" value="1"/>
</dbReference>
<evidence type="ECO:0000256" key="2">
    <source>
        <dbReference type="ARBA" id="ARBA00001933"/>
    </source>
</evidence>
<dbReference type="PROSITE" id="PS00395">
    <property type="entry name" value="ALANINE_RACEMASE"/>
    <property type="match status" value="1"/>
</dbReference>
<dbReference type="Gene3D" id="2.40.37.10">
    <property type="entry name" value="Lyase, Ornithine Decarboxylase, Chain A, domain 1"/>
    <property type="match status" value="1"/>
</dbReference>
<dbReference type="EC" id="5.1.1.1" evidence="4"/>
<dbReference type="EMBL" id="JAROCY010000001">
    <property type="protein sequence ID" value="MDF8331768.1"/>
    <property type="molecule type" value="Genomic_DNA"/>
</dbReference>
<proteinExistence type="inferred from homology"/>
<evidence type="ECO:0000256" key="6">
    <source>
        <dbReference type="ARBA" id="ARBA00023235"/>
    </source>
</evidence>
<comment type="caution">
    <text evidence="8">The sequence shown here is derived from an EMBL/GenBank/DDBJ whole genome shotgun (WGS) entry which is preliminary data.</text>
</comment>
<evidence type="ECO:0000256" key="3">
    <source>
        <dbReference type="ARBA" id="ARBA00007880"/>
    </source>
</evidence>
<keyword evidence="9" id="KW-1185">Reference proteome</keyword>
<dbReference type="InterPro" id="IPR020622">
    <property type="entry name" value="Ala_racemase_pyridoxalP-BS"/>
</dbReference>
<dbReference type="InterPro" id="IPR009006">
    <property type="entry name" value="Ala_racemase/Decarboxylase_C"/>
</dbReference>
<comment type="cofactor">
    <cofactor evidence="2">
        <name>pyridoxal 5'-phosphate</name>
        <dbReference type="ChEBI" id="CHEBI:597326"/>
    </cofactor>
</comment>
<gene>
    <name evidence="8" type="primary">alr</name>
    <name evidence="8" type="ORF">POM99_01010</name>
</gene>
<keyword evidence="6 8" id="KW-0413">Isomerase</keyword>
<dbReference type="InterPro" id="IPR011079">
    <property type="entry name" value="Ala_racemase_C"/>
</dbReference>
<dbReference type="SMART" id="SM01005">
    <property type="entry name" value="Ala_racemase_C"/>
    <property type="match status" value="1"/>
</dbReference>
<protein>
    <recommendedName>
        <fullName evidence="4">alanine racemase</fullName>
        <ecNumber evidence="4">5.1.1.1</ecNumber>
    </recommendedName>
</protein>
<dbReference type="RefSeq" id="WP_277274874.1">
    <property type="nucleotide sequence ID" value="NZ_JAROCY010000001.1"/>
</dbReference>
<dbReference type="PANTHER" id="PTHR30511">
    <property type="entry name" value="ALANINE RACEMASE"/>
    <property type="match status" value="1"/>
</dbReference>
<dbReference type="PRINTS" id="PR00992">
    <property type="entry name" value="ALARACEMASE"/>
</dbReference>
<sequence>MIDRRGALQGGAALMALAGTGLAGKRAQAAPVLPASNNGMTLARAQRRNGWIEVDAAAFEANIDAVCSLIGPSGLCAVMKADAYGNGIALLIPSIIRKRVNLVAITSNDEARVARALGYRGRLMRIRTATPEEMEDGFPLRIEEIVGNPALAARLQALWTKRAKAPLPVHIALNAGGMSRNGVELSTAYGQADARALLALKGLRIVGAMTHYPSEESDDILGQLRAFNANLDWLRGEGLTGPLLRHTANTFATLQHPETRLDMVRVGGAIYGDPGSVKTDRFVPTMAIKSRVAAVNHYPAGQTVNYDRTFRLERESFLANVPIGYSDGYRRSFSHANRAEFPKESGNRTEVLIRGRRFPVVGRVTMNTMMVDVTGFQDGVAIDDEVVLFGAQGQDRITQAEFEANSSAYAPEMLAVLGAALPRALKVT</sequence>
<dbReference type="GO" id="GO:0008784">
    <property type="term" value="F:alanine racemase activity"/>
    <property type="evidence" value="ECO:0007669"/>
    <property type="project" value="UniProtKB-EC"/>
</dbReference>
<dbReference type="PROSITE" id="PS51318">
    <property type="entry name" value="TAT"/>
    <property type="match status" value="1"/>
</dbReference>
<evidence type="ECO:0000256" key="1">
    <source>
        <dbReference type="ARBA" id="ARBA00000316"/>
    </source>
</evidence>
<evidence type="ECO:0000256" key="4">
    <source>
        <dbReference type="ARBA" id="ARBA00013089"/>
    </source>
</evidence>
<evidence type="ECO:0000313" key="9">
    <source>
        <dbReference type="Proteomes" id="UP001222770"/>
    </source>
</evidence>
<evidence type="ECO:0000313" key="8">
    <source>
        <dbReference type="EMBL" id="MDF8331768.1"/>
    </source>
</evidence>
<evidence type="ECO:0000256" key="5">
    <source>
        <dbReference type="ARBA" id="ARBA00022898"/>
    </source>
</evidence>
<evidence type="ECO:0000259" key="7">
    <source>
        <dbReference type="SMART" id="SM01005"/>
    </source>
</evidence>
<dbReference type="InterPro" id="IPR000821">
    <property type="entry name" value="Ala_racemase"/>
</dbReference>
<dbReference type="Proteomes" id="UP001222770">
    <property type="component" value="Unassembled WGS sequence"/>
</dbReference>
<dbReference type="InterPro" id="IPR029066">
    <property type="entry name" value="PLP-binding_barrel"/>
</dbReference>